<dbReference type="InterPro" id="IPR000719">
    <property type="entry name" value="Prot_kinase_dom"/>
</dbReference>
<organism evidence="3 4">
    <name type="scientific">Cytospora mali</name>
    <name type="common">Apple Valsa canker fungus</name>
    <name type="synonym">Valsa mali</name>
    <dbReference type="NCBI Taxonomy" id="578113"/>
    <lineage>
        <taxon>Eukaryota</taxon>
        <taxon>Fungi</taxon>
        <taxon>Dikarya</taxon>
        <taxon>Ascomycota</taxon>
        <taxon>Pezizomycotina</taxon>
        <taxon>Sordariomycetes</taxon>
        <taxon>Sordariomycetidae</taxon>
        <taxon>Diaporthales</taxon>
        <taxon>Cytosporaceae</taxon>
        <taxon>Cytospora</taxon>
    </lineage>
</organism>
<dbReference type="STRING" id="694573.A0A194VCD1"/>
<evidence type="ECO:0000259" key="2">
    <source>
        <dbReference type="PROSITE" id="PS50011"/>
    </source>
</evidence>
<dbReference type="GO" id="GO:0004672">
    <property type="term" value="F:protein kinase activity"/>
    <property type="evidence" value="ECO:0007669"/>
    <property type="project" value="InterPro"/>
</dbReference>
<evidence type="ECO:0000256" key="1">
    <source>
        <dbReference type="SAM" id="MobiDB-lite"/>
    </source>
</evidence>
<gene>
    <name evidence="3" type="ORF">VP1G_08729</name>
</gene>
<keyword evidence="4" id="KW-1185">Reference proteome</keyword>
<dbReference type="Pfam" id="PF00069">
    <property type="entry name" value="Pkinase"/>
    <property type="match status" value="1"/>
</dbReference>
<dbReference type="Gene3D" id="1.10.510.10">
    <property type="entry name" value="Transferase(Phosphotransferase) domain 1"/>
    <property type="match status" value="1"/>
</dbReference>
<feature type="region of interest" description="Disordered" evidence="1">
    <location>
        <begin position="32"/>
        <end position="53"/>
    </location>
</feature>
<dbReference type="PROSITE" id="PS00108">
    <property type="entry name" value="PROTEIN_KINASE_ST"/>
    <property type="match status" value="1"/>
</dbReference>
<dbReference type="Proteomes" id="UP000078576">
    <property type="component" value="Unassembled WGS sequence"/>
</dbReference>
<sequence>MISRQRAQCLSLRNNGKGIPVPTEQGKRELRERGNLAPGQLDTQTESAVSVPSEHLKRRPQERSIFVARQPANLVSEQLDCDPETSILTSETSSQSGLQHFLVERELVPRAPGIGQLELMPKLRLIFEQTKTKDHHQSYFKFSGAIHSRAETRCTITINSINLAISFIPWEDDAIVYNETSKGFVLASVPDEFNNLEIRPRGDATIYPGIWELRGDKTSVKFRLRPRRFRLFLEEQSHKRIAEEDVLPSEKVRGSRGQRMLPQRRARFLKRDEGVDIFKAFFKSGDDASQPRVVVVKMHKPHRANIESAIGCWSREYNVHHGLQHRFIPNLVSFDSRMLTLMMEYKDFSDLGSKQCALAYIAREGIVHTDIKANNILYGGRATPGGAILIDFGLSRYIEQEPRDIGGGSPWYV</sequence>
<feature type="compositionally biased region" description="Polar residues" evidence="1">
    <location>
        <begin position="41"/>
        <end position="50"/>
    </location>
</feature>
<evidence type="ECO:0000313" key="3">
    <source>
        <dbReference type="EMBL" id="KUI61559.1"/>
    </source>
</evidence>
<dbReference type="GO" id="GO:0005524">
    <property type="term" value="F:ATP binding"/>
    <property type="evidence" value="ECO:0007669"/>
    <property type="project" value="InterPro"/>
</dbReference>
<dbReference type="PROSITE" id="PS50011">
    <property type="entry name" value="PROTEIN_KINASE_DOM"/>
    <property type="match status" value="1"/>
</dbReference>
<reference evidence="4" key="1">
    <citation type="submission" date="2014-12" db="EMBL/GenBank/DDBJ databases">
        <title>Genome Sequence of Valsa Canker Pathogens Uncovers a Specific Adaption of Colonization on Woody Bark.</title>
        <authorList>
            <person name="Yin Z."/>
            <person name="Liu H."/>
            <person name="Gao X."/>
            <person name="Li Z."/>
            <person name="Song N."/>
            <person name="Ke X."/>
            <person name="Dai Q."/>
            <person name="Wu Y."/>
            <person name="Sun Y."/>
            <person name="Xu J.-R."/>
            <person name="Kang Z.K."/>
            <person name="Wang L."/>
            <person name="Huang L."/>
        </authorList>
    </citation>
    <scope>NUCLEOTIDE SEQUENCE [LARGE SCALE GENOMIC DNA]</scope>
    <source>
        <strain evidence="4">SXYL134</strain>
    </source>
</reference>
<dbReference type="AlphaFoldDB" id="A0A194VCD1"/>
<name>A0A194VCD1_CYTMA</name>
<dbReference type="InterPro" id="IPR008271">
    <property type="entry name" value="Ser/Thr_kinase_AS"/>
</dbReference>
<proteinExistence type="predicted"/>
<feature type="domain" description="Protein kinase" evidence="2">
    <location>
        <begin position="245"/>
        <end position="413"/>
    </location>
</feature>
<dbReference type="InterPro" id="IPR011009">
    <property type="entry name" value="Kinase-like_dom_sf"/>
</dbReference>
<evidence type="ECO:0000313" key="4">
    <source>
        <dbReference type="Proteomes" id="UP000078576"/>
    </source>
</evidence>
<protein>
    <submittedName>
        <fullName evidence="3">Serine/threonine-protein kinase tousled-like 2</fullName>
    </submittedName>
</protein>
<dbReference type="EMBL" id="KN714780">
    <property type="protein sequence ID" value="KUI61559.1"/>
    <property type="molecule type" value="Genomic_DNA"/>
</dbReference>
<dbReference type="SUPFAM" id="SSF56112">
    <property type="entry name" value="Protein kinase-like (PK-like)"/>
    <property type="match status" value="1"/>
</dbReference>
<dbReference type="OrthoDB" id="10020333at2759"/>
<accession>A0A194VCD1</accession>